<name>A0A7J8WPC3_GOSAI</name>
<dbReference type="InterPro" id="IPR038931">
    <property type="entry name" value="CRR3"/>
</dbReference>
<keyword evidence="3" id="KW-1185">Reference proteome</keyword>
<dbReference type="AlphaFoldDB" id="A0A7J8WPC3"/>
<dbReference type="EMBL" id="JABFAA010000002">
    <property type="protein sequence ID" value="MBA0676856.1"/>
    <property type="molecule type" value="Genomic_DNA"/>
</dbReference>
<dbReference type="GO" id="GO:0010598">
    <property type="term" value="C:NAD(P)H dehydrogenase complex (plastoquinone)"/>
    <property type="evidence" value="ECO:0007669"/>
    <property type="project" value="InterPro"/>
</dbReference>
<dbReference type="GO" id="GO:0009773">
    <property type="term" value="P:photosynthetic electron transport in photosystem I"/>
    <property type="evidence" value="ECO:0007669"/>
    <property type="project" value="InterPro"/>
</dbReference>
<organism evidence="2 3">
    <name type="scientific">Gossypium aridum</name>
    <name type="common">American cotton</name>
    <name type="synonym">Erioxylum aridum</name>
    <dbReference type="NCBI Taxonomy" id="34290"/>
    <lineage>
        <taxon>Eukaryota</taxon>
        <taxon>Viridiplantae</taxon>
        <taxon>Streptophyta</taxon>
        <taxon>Embryophyta</taxon>
        <taxon>Tracheophyta</taxon>
        <taxon>Spermatophyta</taxon>
        <taxon>Magnoliopsida</taxon>
        <taxon>eudicotyledons</taxon>
        <taxon>Gunneridae</taxon>
        <taxon>Pentapetalae</taxon>
        <taxon>rosids</taxon>
        <taxon>malvids</taxon>
        <taxon>Malvales</taxon>
        <taxon>Malvaceae</taxon>
        <taxon>Malvoideae</taxon>
        <taxon>Gossypium</taxon>
    </lineage>
</organism>
<dbReference type="PANTHER" id="PTHR36340:SF1">
    <property type="entry name" value="NAD(P)H DEHYDROGENASE SUBUNIT CRR3, CHLOROPLASTIC-RELATED"/>
    <property type="match status" value="1"/>
</dbReference>
<feature type="region of interest" description="Disordered" evidence="1">
    <location>
        <begin position="292"/>
        <end position="313"/>
    </location>
</feature>
<comment type="caution">
    <text evidence="2">The sequence shown here is derived from an EMBL/GenBank/DDBJ whole genome shotgun (WGS) entry which is preliminary data.</text>
</comment>
<feature type="compositionally biased region" description="Polar residues" evidence="1">
    <location>
        <begin position="27"/>
        <end position="38"/>
    </location>
</feature>
<reference evidence="2 3" key="1">
    <citation type="journal article" date="2019" name="Genome Biol. Evol.">
        <title>Insights into the evolution of the New World diploid cottons (Gossypium, subgenus Houzingenia) based on genome sequencing.</title>
        <authorList>
            <person name="Grover C.E."/>
            <person name="Arick M.A. 2nd"/>
            <person name="Thrash A."/>
            <person name="Conover J.L."/>
            <person name="Sanders W.S."/>
            <person name="Peterson D.G."/>
            <person name="Frelichowski J.E."/>
            <person name="Scheffler J.A."/>
            <person name="Scheffler B.E."/>
            <person name="Wendel J.F."/>
        </authorList>
    </citation>
    <scope>NUCLEOTIDE SEQUENCE [LARGE SCALE GENOMIC DNA]</scope>
    <source>
        <strain evidence="2">185</strain>
        <tissue evidence="2">Leaf</tissue>
    </source>
</reference>
<feature type="compositionally biased region" description="Basic residues" evidence="1">
    <location>
        <begin position="42"/>
        <end position="57"/>
    </location>
</feature>
<dbReference type="Proteomes" id="UP000593577">
    <property type="component" value="Unassembled WGS sequence"/>
</dbReference>
<dbReference type="GO" id="GO:0009535">
    <property type="term" value="C:chloroplast thylakoid membrane"/>
    <property type="evidence" value="ECO:0007669"/>
    <property type="project" value="InterPro"/>
</dbReference>
<evidence type="ECO:0000256" key="1">
    <source>
        <dbReference type="SAM" id="MobiDB-lite"/>
    </source>
</evidence>
<sequence>MACLSCSCISIAMAKAVIHPPIASLTDKPSPQETQTNSKPKTATRPRKRRQRLRQQKPHPPPSIVQIERAIGAGSFRGADSRHIFLHPPFAFLWEQRRKTIFDGLLPVTGGKFEGDIEKKLRETGEWIGTTTEATFRSSGTSFFSLFSFNRVQISFSTARKNNPVGCATMDPTNLDPFSTSCFWGHKATIQHPPNRRPHHVKPLCFILLDIMEMELVKDDVVKTMIVLYCSPGNIDPVELFFELANVESCDYEATSTWSDNLHNALIMYNNPNPGPHLQIHTLVIGIDANGEGLDNDGGSDHQTEDFSDPDLN</sequence>
<feature type="region of interest" description="Disordered" evidence="1">
    <location>
        <begin position="23"/>
        <end position="63"/>
    </location>
</feature>
<evidence type="ECO:0000313" key="2">
    <source>
        <dbReference type="EMBL" id="MBA0676856.1"/>
    </source>
</evidence>
<gene>
    <name evidence="2" type="ORF">Goari_018307</name>
</gene>
<evidence type="ECO:0000313" key="3">
    <source>
        <dbReference type="Proteomes" id="UP000593577"/>
    </source>
</evidence>
<protein>
    <submittedName>
        <fullName evidence="2">Uncharacterized protein</fullName>
    </submittedName>
</protein>
<proteinExistence type="predicted"/>
<dbReference type="PANTHER" id="PTHR36340">
    <property type="entry name" value="NAD(P)H DEHYDROGENASE SUBUNIT CRR3, CHLOROPLASTIC-RELATED"/>
    <property type="match status" value="1"/>
</dbReference>
<accession>A0A7J8WPC3</accession>